<evidence type="ECO:0000313" key="2">
    <source>
        <dbReference type="Proteomes" id="UP000265618"/>
    </source>
</evidence>
<reference evidence="1 2" key="1">
    <citation type="journal article" date="2018" name="PLoS ONE">
        <title>The draft genome of Kipferlia bialata reveals reductive genome evolution in fornicate parasites.</title>
        <authorList>
            <person name="Tanifuji G."/>
            <person name="Takabayashi S."/>
            <person name="Kume K."/>
            <person name="Takagi M."/>
            <person name="Nakayama T."/>
            <person name="Kamikawa R."/>
            <person name="Inagaki Y."/>
            <person name="Hashimoto T."/>
        </authorList>
    </citation>
    <scope>NUCLEOTIDE SEQUENCE [LARGE SCALE GENOMIC DNA]</scope>
    <source>
        <strain evidence="1">NY0173</strain>
    </source>
</reference>
<protein>
    <submittedName>
        <fullName evidence="1">Uncharacterized protein</fullName>
    </submittedName>
</protein>
<organism evidence="1 2">
    <name type="scientific">Kipferlia bialata</name>
    <dbReference type="NCBI Taxonomy" id="797122"/>
    <lineage>
        <taxon>Eukaryota</taxon>
        <taxon>Metamonada</taxon>
        <taxon>Carpediemonas-like organisms</taxon>
        <taxon>Kipferlia</taxon>
    </lineage>
</organism>
<dbReference type="Proteomes" id="UP000265618">
    <property type="component" value="Unassembled WGS sequence"/>
</dbReference>
<comment type="caution">
    <text evidence="1">The sequence shown here is derived from an EMBL/GenBank/DDBJ whole genome shotgun (WGS) entry which is preliminary data.</text>
</comment>
<feature type="non-terminal residue" evidence="1">
    <location>
        <position position="1"/>
    </location>
</feature>
<dbReference type="EMBL" id="BDIP01003875">
    <property type="protein sequence ID" value="GIQ88223.1"/>
    <property type="molecule type" value="Genomic_DNA"/>
</dbReference>
<dbReference type="AlphaFoldDB" id="A0A9K3D6I7"/>
<proteinExistence type="predicted"/>
<feature type="non-terminal residue" evidence="1">
    <location>
        <position position="191"/>
    </location>
</feature>
<gene>
    <name evidence="1" type="ORF">KIPB_010427</name>
</gene>
<keyword evidence="2" id="KW-1185">Reference proteome</keyword>
<evidence type="ECO:0000313" key="1">
    <source>
        <dbReference type="EMBL" id="GIQ88223.1"/>
    </source>
</evidence>
<accession>A0A9K3D6I7</accession>
<name>A0A9K3D6I7_9EUKA</name>
<sequence>TIKQLLSHLESLCLSMTVSVDSKTVPAFNCGVLGGLYTRLAAFARAQNPAKANICERLSQLFSVAHANRLCLGPQMLFLALPPLDAASLVLQTDSKALEAHASLSSHHPVLLDMMQPLQTVPGDILVPVPLETIAGPKYKGIYIPYYLPKTTQGNSPDKSIMLSFKAPPPMQIQIAGPAPDTLSGTMDHVL</sequence>